<evidence type="ECO:0000313" key="1">
    <source>
        <dbReference type="EMBL" id="MED4403375.1"/>
    </source>
</evidence>
<sequence length="41" mass="4753">MENNFLSVFFISDKVFKTEKKAKKSIEASFNVSDAFLTVYK</sequence>
<dbReference type="RefSeq" id="WP_268874841.1">
    <property type="nucleotide sequence ID" value="NZ_JARTFQ010000001.1"/>
</dbReference>
<comment type="caution">
    <text evidence="1">The sequence shown here is derived from an EMBL/GenBank/DDBJ whole genome shotgun (WGS) entry which is preliminary data.</text>
</comment>
<dbReference type="Proteomes" id="UP001342826">
    <property type="component" value="Unassembled WGS sequence"/>
</dbReference>
<reference evidence="1 2" key="1">
    <citation type="submission" date="2023-03" db="EMBL/GenBank/DDBJ databases">
        <title>Bacillus Genome Sequencing.</title>
        <authorList>
            <person name="Dunlap C."/>
        </authorList>
    </citation>
    <scope>NUCLEOTIDE SEQUENCE [LARGE SCALE GENOMIC DNA]</scope>
    <source>
        <strain evidence="1 2">NRS-1717</strain>
    </source>
</reference>
<proteinExistence type="predicted"/>
<organism evidence="1 2">
    <name type="scientific">Metabacillus fastidiosus</name>
    <dbReference type="NCBI Taxonomy" id="1458"/>
    <lineage>
        <taxon>Bacteria</taxon>
        <taxon>Bacillati</taxon>
        <taxon>Bacillota</taxon>
        <taxon>Bacilli</taxon>
        <taxon>Bacillales</taxon>
        <taxon>Bacillaceae</taxon>
        <taxon>Metabacillus</taxon>
    </lineage>
</organism>
<accession>A0ABU6P2S6</accession>
<evidence type="ECO:0000313" key="2">
    <source>
        <dbReference type="Proteomes" id="UP001342826"/>
    </source>
</evidence>
<gene>
    <name evidence="1" type="ORF">P9271_18880</name>
</gene>
<name>A0ABU6P2S6_9BACI</name>
<protein>
    <submittedName>
        <fullName evidence="1">Uncharacterized protein</fullName>
    </submittedName>
</protein>
<dbReference type="GeneID" id="301143628"/>
<keyword evidence="2" id="KW-1185">Reference proteome</keyword>
<dbReference type="EMBL" id="JARTFS010000016">
    <property type="protein sequence ID" value="MED4403375.1"/>
    <property type="molecule type" value="Genomic_DNA"/>
</dbReference>